<comment type="caution">
    <text evidence="8">The sequence shown here is derived from an EMBL/GenBank/DDBJ whole genome shotgun (WGS) entry which is preliminary data.</text>
</comment>
<dbReference type="SUPFAM" id="SSF53850">
    <property type="entry name" value="Periplasmic binding protein-like II"/>
    <property type="match status" value="1"/>
</dbReference>
<evidence type="ECO:0000256" key="2">
    <source>
        <dbReference type="ARBA" id="ARBA00008973"/>
    </source>
</evidence>
<dbReference type="PIRSF" id="PIRSF002854">
    <property type="entry name" value="MetQ"/>
    <property type="match status" value="1"/>
</dbReference>
<dbReference type="CDD" id="cd13598">
    <property type="entry name" value="PBP2_lipoprotein_IlpA_like"/>
    <property type="match status" value="1"/>
</dbReference>
<keyword evidence="3 7" id="KW-0732">Signal</keyword>
<keyword evidence="4" id="KW-0472">Membrane</keyword>
<dbReference type="Gene3D" id="3.40.190.10">
    <property type="entry name" value="Periplasmic binding protein-like II"/>
    <property type="match status" value="2"/>
</dbReference>
<keyword evidence="6" id="KW-0449">Lipoprotein</keyword>
<proteinExistence type="inferred from homology"/>
<dbReference type="InterPro" id="IPR004872">
    <property type="entry name" value="Lipoprotein_NlpA"/>
</dbReference>
<gene>
    <name evidence="8" type="ORF">E1B25_21260</name>
</gene>
<dbReference type="AlphaFoldDB" id="A0A4R5EGN8"/>
<evidence type="ECO:0000256" key="6">
    <source>
        <dbReference type="ARBA" id="ARBA00023288"/>
    </source>
</evidence>
<organism evidence="8 9">
    <name type="scientific">Antarcticimicrobium sediminis</name>
    <dbReference type="NCBI Taxonomy" id="2546227"/>
    <lineage>
        <taxon>Bacteria</taxon>
        <taxon>Pseudomonadati</taxon>
        <taxon>Pseudomonadota</taxon>
        <taxon>Alphaproteobacteria</taxon>
        <taxon>Rhodobacterales</taxon>
        <taxon>Paracoccaceae</taxon>
        <taxon>Antarcticimicrobium</taxon>
    </lineage>
</organism>
<dbReference type="Pfam" id="PF03180">
    <property type="entry name" value="Lipoprotein_9"/>
    <property type="match status" value="1"/>
</dbReference>
<keyword evidence="5" id="KW-0564">Palmitate</keyword>
<evidence type="ECO:0000313" key="8">
    <source>
        <dbReference type="EMBL" id="TDE33444.1"/>
    </source>
</evidence>
<dbReference type="GO" id="GO:0016020">
    <property type="term" value="C:membrane"/>
    <property type="evidence" value="ECO:0007669"/>
    <property type="project" value="UniProtKB-SubCell"/>
</dbReference>
<protein>
    <submittedName>
        <fullName evidence="8">MetQ/NlpA family ABC transporter substrate-binding protein</fullName>
    </submittedName>
</protein>
<dbReference type="OrthoDB" id="9812878at2"/>
<keyword evidence="9" id="KW-1185">Reference proteome</keyword>
<sequence length="258" mass="27597">MLRLTTLTSVLALAATTLWAEDIKVGVSPGEHAEIMEEVAKVAAPMGLDIDVVEFSDYVIPNTALADGDIQANSFQHVPYLDNQMKDRGFDLVVVGNTITTPMGIYSDKLDDMAGLEDGAKVAIPNDPTNGGRALLLLQDLGLVTLAEGTGLVPSTLDIDDNPKGLKFLELDAAQLPRTLADADIAIINTNYAIASGLNPKTDSIAMEKADSPYVNVIVVRKGDEDLPWVKTLVEAYHSDAVKAFIEQAYNGAVITSW</sequence>
<evidence type="ECO:0000256" key="3">
    <source>
        <dbReference type="ARBA" id="ARBA00022729"/>
    </source>
</evidence>
<dbReference type="NCBIfam" id="TIGR00363">
    <property type="entry name" value="MetQ/NlpA family lipoprotein"/>
    <property type="match status" value="1"/>
</dbReference>
<dbReference type="PANTHER" id="PTHR30429">
    <property type="entry name" value="D-METHIONINE-BINDING LIPOPROTEIN METQ"/>
    <property type="match status" value="1"/>
</dbReference>
<comment type="similarity">
    <text evidence="2">Belongs to the NlpA lipoprotein family.</text>
</comment>
<evidence type="ECO:0000256" key="4">
    <source>
        <dbReference type="ARBA" id="ARBA00023136"/>
    </source>
</evidence>
<dbReference type="Proteomes" id="UP000294662">
    <property type="component" value="Unassembled WGS sequence"/>
</dbReference>
<dbReference type="PANTHER" id="PTHR30429:SF1">
    <property type="entry name" value="D-METHIONINE-BINDING LIPOPROTEIN METQ-RELATED"/>
    <property type="match status" value="1"/>
</dbReference>
<name>A0A4R5EGN8_9RHOB</name>
<feature type="signal peptide" evidence="7">
    <location>
        <begin position="1"/>
        <end position="20"/>
    </location>
</feature>
<accession>A0A4R5EGN8</accession>
<evidence type="ECO:0000313" key="9">
    <source>
        <dbReference type="Proteomes" id="UP000294662"/>
    </source>
</evidence>
<dbReference type="EMBL" id="SMFP01000032">
    <property type="protein sequence ID" value="TDE33444.1"/>
    <property type="molecule type" value="Genomic_DNA"/>
</dbReference>
<evidence type="ECO:0000256" key="7">
    <source>
        <dbReference type="SAM" id="SignalP"/>
    </source>
</evidence>
<comment type="subcellular location">
    <subcellularLocation>
        <location evidence="1">Membrane</location>
        <topology evidence="1">Lipid-anchor</topology>
    </subcellularLocation>
</comment>
<evidence type="ECO:0000256" key="5">
    <source>
        <dbReference type="ARBA" id="ARBA00023139"/>
    </source>
</evidence>
<evidence type="ECO:0000256" key="1">
    <source>
        <dbReference type="ARBA" id="ARBA00004635"/>
    </source>
</evidence>
<feature type="chain" id="PRO_5020504708" evidence="7">
    <location>
        <begin position="21"/>
        <end position="258"/>
    </location>
</feature>
<reference evidence="8 9" key="1">
    <citation type="submission" date="2019-03" db="EMBL/GenBank/DDBJ databases">
        <authorList>
            <person name="Zhang S."/>
        </authorList>
    </citation>
    <scope>NUCLEOTIDE SEQUENCE [LARGE SCALE GENOMIC DNA]</scope>
    <source>
        <strain evidence="8 9">S4J41</strain>
    </source>
</reference>
<dbReference type="RefSeq" id="WP_132831583.1">
    <property type="nucleotide sequence ID" value="NZ_SMFP01000032.1"/>
</dbReference>